<sequence length="454" mass="49187">MHTSIVATLTLLTFLHAVSADIEKDAAKVKEPCQEILFLTEALPILKTNFNNALTQIEDVKREANLFQLAACTSPTDERRAPYEFLYALAHDRINQAENTIKTAREAMGEHATTIERRIHHLQMLLKHRVGKTNYPTDAVPGQEEANVLSSGTAKNCKITVDNAQPTDLKCLTAVENKDAITRAAKAIRELKEIHATPDTGFGLTGLEITIAAVGTVDNTDKASTDKNGCAENANSASPMANADLGMGITKISQTATAITTKQAKIEPDDGADDGKCKKPVRTENAILVTTDMLSYAICKLRSTTVTGPQKLSQQKIENIANDNTAQRIAELLTTGKIDATTPTEKRAEMVIALLGDKSKTVEEQLITPLKSKTPNYGIAGNQNTKNLKDLSTSGDYAAALAFCSGKAVREVAAARKTQATEEKNLQIAKEKKKMIATKKNVISKMESAKLKRE</sequence>
<keyword evidence="1" id="KW-0732">Signal</keyword>
<dbReference type="VEuPathDB" id="TriTrypDB:Tb427_000170100"/>
<feature type="signal peptide" evidence="1">
    <location>
        <begin position="1"/>
        <end position="20"/>
    </location>
</feature>
<organism evidence="2">
    <name type="scientific">Trypanosoma brucei</name>
    <dbReference type="NCBI Taxonomy" id="5691"/>
    <lineage>
        <taxon>Eukaryota</taxon>
        <taxon>Discoba</taxon>
        <taxon>Euglenozoa</taxon>
        <taxon>Kinetoplastea</taxon>
        <taxon>Metakinetoplastina</taxon>
        <taxon>Trypanosomatida</taxon>
        <taxon>Trypanosomatidae</taxon>
        <taxon>Trypanosoma</taxon>
    </lineage>
</organism>
<accession>A0A1J0R4H1</accession>
<dbReference type="EMBL" id="KX698782">
    <property type="protein sequence ID" value="APD72738.1"/>
    <property type="molecule type" value="Genomic_DNA"/>
</dbReference>
<evidence type="ECO:0000313" key="2">
    <source>
        <dbReference type="EMBL" id="APD72738.1"/>
    </source>
</evidence>
<dbReference type="AlphaFoldDB" id="A0A1J0R4H1"/>
<evidence type="ECO:0000256" key="1">
    <source>
        <dbReference type="SAM" id="SignalP"/>
    </source>
</evidence>
<dbReference type="SUPFAM" id="SSF58087">
    <property type="entry name" value="Variant surface glycoprotein (N-terminal domain)"/>
    <property type="match status" value="1"/>
</dbReference>
<dbReference type="VEuPathDB" id="TriTrypDB:Tbg972.3.70"/>
<reference evidence="2" key="1">
    <citation type="submission" date="2016-08" db="EMBL/GenBank/DDBJ databases">
        <title>VSG repertoire of Trypanosoma brucei EATRO 1125.</title>
        <authorList>
            <person name="Cross G.A."/>
        </authorList>
    </citation>
    <scope>NUCLEOTIDE SEQUENCE</scope>
    <source>
        <strain evidence="2">EATRO 1125</strain>
    </source>
</reference>
<feature type="chain" id="PRO_5012995220" evidence="1">
    <location>
        <begin position="21"/>
        <end position="454"/>
    </location>
</feature>
<dbReference type="VEuPathDB" id="TriTrypDB:Tb927.10.16230"/>
<protein>
    <submittedName>
        <fullName evidence="2">Variant surface glycoprotein 1125.1213</fullName>
    </submittedName>
</protein>
<proteinExistence type="predicted"/>
<dbReference type="VEuPathDB" id="TriTrypDB:Tb1125.Tb11.v5.0128"/>
<name>A0A1J0R4H1_9TRYP</name>